<accession>A0AA36D6Z9</accession>
<dbReference type="SUPFAM" id="SSF57362">
    <property type="entry name" value="BPTI-like"/>
    <property type="match status" value="1"/>
</dbReference>
<dbReference type="InterPro" id="IPR052861">
    <property type="entry name" value="BPTI/Kunitz_domain"/>
</dbReference>
<feature type="domain" description="BPTI/Kunitz inhibitor" evidence="1">
    <location>
        <begin position="23"/>
        <end position="71"/>
    </location>
</feature>
<dbReference type="PROSITE" id="PS50279">
    <property type="entry name" value="BPTI_KUNITZ_2"/>
    <property type="match status" value="1"/>
</dbReference>
<dbReference type="SMART" id="SM00131">
    <property type="entry name" value="KU"/>
    <property type="match status" value="1"/>
</dbReference>
<dbReference type="Pfam" id="PF00014">
    <property type="entry name" value="Kunitz_BPTI"/>
    <property type="match status" value="1"/>
</dbReference>
<dbReference type="Proteomes" id="UP001177023">
    <property type="component" value="Unassembled WGS sequence"/>
</dbReference>
<evidence type="ECO:0000313" key="3">
    <source>
        <dbReference type="Proteomes" id="UP001177023"/>
    </source>
</evidence>
<dbReference type="InterPro" id="IPR020901">
    <property type="entry name" value="Prtase_inh_Kunz-CS"/>
</dbReference>
<feature type="non-terminal residue" evidence="2">
    <location>
        <position position="181"/>
    </location>
</feature>
<comment type="caution">
    <text evidence="2">The sequence shown here is derived from an EMBL/GenBank/DDBJ whole genome shotgun (WGS) entry which is preliminary data.</text>
</comment>
<reference evidence="2" key="1">
    <citation type="submission" date="2023-06" db="EMBL/GenBank/DDBJ databases">
        <authorList>
            <person name="Delattre M."/>
        </authorList>
    </citation>
    <scope>NUCLEOTIDE SEQUENCE</scope>
    <source>
        <strain evidence="2">AF72</strain>
    </source>
</reference>
<dbReference type="Gene3D" id="4.10.410.10">
    <property type="entry name" value="Pancreatic trypsin inhibitor Kunitz domain"/>
    <property type="match status" value="1"/>
</dbReference>
<evidence type="ECO:0000259" key="1">
    <source>
        <dbReference type="PROSITE" id="PS50279"/>
    </source>
</evidence>
<dbReference type="InterPro" id="IPR002223">
    <property type="entry name" value="Kunitz_BPTI"/>
</dbReference>
<dbReference type="PROSITE" id="PS00280">
    <property type="entry name" value="BPTI_KUNITZ_1"/>
    <property type="match status" value="1"/>
</dbReference>
<dbReference type="EMBL" id="CATQJA010002664">
    <property type="protein sequence ID" value="CAJ0582277.1"/>
    <property type="molecule type" value="Genomic_DNA"/>
</dbReference>
<proteinExistence type="predicted"/>
<dbReference type="AlphaFoldDB" id="A0AA36D6Z9"/>
<evidence type="ECO:0000313" key="2">
    <source>
        <dbReference type="EMBL" id="CAJ0582277.1"/>
    </source>
</evidence>
<sequence length="181" mass="19940">MWTILLFVATVSAGLNIQLPGHCSLPLDRGRECGGNSTIRYYMDKDRLQCFPFRYNGCGGNGNNFESESACFNCLPADLNFCPGNTDPVKDAKGESYCNHQKKCAEGAKCRMGFAVGLCCSNDSIKRENADNEPACPKGKEAYKAQRFGFDSLFTGLKCEHDFCPRGSSCHQGEFISYCCK</sequence>
<dbReference type="PANTHER" id="PTHR47248">
    <property type="entry name" value="PROTEIN CBG06772"/>
    <property type="match status" value="1"/>
</dbReference>
<organism evidence="2 3">
    <name type="scientific">Mesorhabditis spiculigera</name>
    <dbReference type="NCBI Taxonomy" id="96644"/>
    <lineage>
        <taxon>Eukaryota</taxon>
        <taxon>Metazoa</taxon>
        <taxon>Ecdysozoa</taxon>
        <taxon>Nematoda</taxon>
        <taxon>Chromadorea</taxon>
        <taxon>Rhabditida</taxon>
        <taxon>Rhabditina</taxon>
        <taxon>Rhabditomorpha</taxon>
        <taxon>Rhabditoidea</taxon>
        <taxon>Rhabditidae</taxon>
        <taxon>Mesorhabditinae</taxon>
        <taxon>Mesorhabditis</taxon>
    </lineage>
</organism>
<dbReference type="InterPro" id="IPR006150">
    <property type="entry name" value="Cys_repeat_1"/>
</dbReference>
<dbReference type="GO" id="GO:0004867">
    <property type="term" value="F:serine-type endopeptidase inhibitor activity"/>
    <property type="evidence" value="ECO:0007669"/>
    <property type="project" value="InterPro"/>
</dbReference>
<dbReference type="SMART" id="SM00289">
    <property type="entry name" value="WR1"/>
    <property type="match status" value="2"/>
</dbReference>
<keyword evidence="3" id="KW-1185">Reference proteome</keyword>
<gene>
    <name evidence="2" type="ORF">MSPICULIGERA_LOCUS20416</name>
</gene>
<protein>
    <recommendedName>
        <fullName evidence="1">BPTI/Kunitz inhibitor domain-containing protein</fullName>
    </recommendedName>
</protein>
<name>A0AA36D6Z9_9BILA</name>
<dbReference type="PANTHER" id="PTHR47248:SF7">
    <property type="entry name" value="BPTI_KUNITZ INHIBITOR DOMAIN-CONTAINING PROTEIN"/>
    <property type="match status" value="1"/>
</dbReference>
<dbReference type="InterPro" id="IPR036880">
    <property type="entry name" value="Kunitz_BPTI_sf"/>
</dbReference>